<evidence type="ECO:0000259" key="1">
    <source>
        <dbReference type="Pfam" id="PF13556"/>
    </source>
</evidence>
<dbReference type="EMBL" id="CP023483">
    <property type="protein sequence ID" value="ATF24931.1"/>
    <property type="molecule type" value="Genomic_DNA"/>
</dbReference>
<reference evidence="5" key="3">
    <citation type="submission" date="2018-04" db="EMBL/GenBank/DDBJ databases">
        <authorList>
            <person name="Illikoud N."/>
        </authorList>
    </citation>
    <scope>NUCLEOTIDE SEQUENCE [LARGE SCALE GENOMIC DNA]</scope>
</reference>
<dbReference type="SUPFAM" id="SSF46689">
    <property type="entry name" value="Homeodomain-like"/>
    <property type="match status" value="1"/>
</dbReference>
<dbReference type="InterPro" id="IPR051448">
    <property type="entry name" value="CdaR-like_regulators"/>
</dbReference>
<dbReference type="GeneID" id="66535997"/>
<dbReference type="InterPro" id="IPR009057">
    <property type="entry name" value="Homeodomain-like_sf"/>
</dbReference>
<dbReference type="STRING" id="2756.BFR44_03070"/>
<dbReference type="OrthoDB" id="9792148at2"/>
<dbReference type="Gene3D" id="1.10.10.2840">
    <property type="entry name" value="PucR C-terminal helix-turn-helix domain"/>
    <property type="match status" value="1"/>
</dbReference>
<dbReference type="InterPro" id="IPR042070">
    <property type="entry name" value="PucR_C-HTH_sf"/>
</dbReference>
<dbReference type="InterPro" id="IPR025736">
    <property type="entry name" value="PucR_C-HTH_dom"/>
</dbReference>
<feature type="domain" description="PucR C-terminal helix-turn-helix" evidence="1">
    <location>
        <begin position="238"/>
        <end position="283"/>
    </location>
</feature>
<organism evidence="2 4">
    <name type="scientific">Brochothrix thermosphacta</name>
    <name type="common">Microbacterium thermosphactum</name>
    <dbReference type="NCBI Taxonomy" id="2756"/>
    <lineage>
        <taxon>Bacteria</taxon>
        <taxon>Bacillati</taxon>
        <taxon>Bacillota</taxon>
        <taxon>Bacilli</taxon>
        <taxon>Bacillales</taxon>
        <taxon>Listeriaceae</taxon>
        <taxon>Brochothrix</taxon>
    </lineage>
</organism>
<name>A0A1D2LYM9_BROTH</name>
<reference evidence="3" key="2">
    <citation type="submission" date="2018-04" db="EMBL/GenBank/DDBJ databases">
        <authorList>
            <person name="Go L.Y."/>
            <person name="Mitchell J.A."/>
        </authorList>
    </citation>
    <scope>NUCLEOTIDE SEQUENCE</scope>
    <source>
        <strain evidence="3">BSAS1 3</strain>
    </source>
</reference>
<dbReference type="RefSeq" id="WP_029092046.1">
    <property type="nucleotide sequence ID" value="NZ_CBCPHX010000001.1"/>
</dbReference>
<dbReference type="Proteomes" id="UP000243591">
    <property type="component" value="Chromosome"/>
</dbReference>
<evidence type="ECO:0000313" key="3">
    <source>
        <dbReference type="EMBL" id="SPP28189.1"/>
    </source>
</evidence>
<dbReference type="AlphaFoldDB" id="A0A1D2LYM9"/>
<protein>
    <submittedName>
        <fullName evidence="3">Putative transcriptional regulator (Regulates yxkF-msmX expression)</fullName>
    </submittedName>
</protein>
<gene>
    <name evidence="3" type="ORF">BTBSAS_20059</name>
    <name evidence="2" type="ORF">CNY62_00270</name>
</gene>
<dbReference type="Pfam" id="PF13556">
    <property type="entry name" value="HTH_30"/>
    <property type="match status" value="1"/>
</dbReference>
<evidence type="ECO:0000313" key="4">
    <source>
        <dbReference type="Proteomes" id="UP000243591"/>
    </source>
</evidence>
<evidence type="ECO:0000313" key="5">
    <source>
        <dbReference type="Proteomes" id="UP000270190"/>
    </source>
</evidence>
<dbReference type="PANTHER" id="PTHR33744:SF15">
    <property type="entry name" value="CARBOHYDRATE DIACID REGULATOR"/>
    <property type="match status" value="1"/>
</dbReference>
<proteinExistence type="predicted"/>
<dbReference type="PANTHER" id="PTHR33744">
    <property type="entry name" value="CARBOHYDRATE DIACID REGULATOR"/>
    <property type="match status" value="1"/>
</dbReference>
<sequence length="287" mass="32406">MTPTKLLTIYPTAKTGSNPLPAHINIPHETQYLSIPETDLTASEIALLTSLYQQEIVSKPSIKRSPWHAFLTGETAILPSVSAPVRCIYFDVRFADNTQQMGEWLNLFDALFEGRRTRFLLTETSGVLVEEKTTDALTDESLASILTVLDSDFYAHSSCVIGSYYDVSPQLPAYFIEEKRLFQVHLQHLTGDSVVNIPKLLFKEHASQMTADSVILQQLKEVLIAQPDTVSLIKELWKNEGNIAHTAQKLFIHRNTLLYRIQRFYEQTGLSLKSNEALFLCYLLVGV</sequence>
<dbReference type="KEGG" id="bths:CNY62_00270"/>
<dbReference type="EMBL" id="OUNC01000012">
    <property type="protein sequence ID" value="SPP28189.1"/>
    <property type="molecule type" value="Genomic_DNA"/>
</dbReference>
<keyword evidence="4" id="KW-1185">Reference proteome</keyword>
<reference evidence="2 4" key="1">
    <citation type="submission" date="2017-09" db="EMBL/GenBank/DDBJ databases">
        <title>Complete Genome Sequences of Two Strains of the Meat Spoilage Bacterium Brochothrix thermosphacta Isolated from Ground Chicken.</title>
        <authorList>
            <person name="Paoli G.C."/>
            <person name="Wijey C."/>
            <person name="Chen C.-Y."/>
            <person name="Nguyen L."/>
            <person name="Yan X."/>
            <person name="Irwin P.L."/>
        </authorList>
    </citation>
    <scope>NUCLEOTIDE SEQUENCE [LARGE SCALE GENOMIC DNA]</scope>
    <source>
        <strain evidence="2 4">BI</strain>
    </source>
</reference>
<evidence type="ECO:0000313" key="2">
    <source>
        <dbReference type="EMBL" id="ATF24931.1"/>
    </source>
</evidence>
<dbReference type="Proteomes" id="UP000270190">
    <property type="component" value="Unassembled WGS sequence"/>
</dbReference>
<accession>A0A1D2LYM9</accession>